<evidence type="ECO:0000256" key="14">
    <source>
        <dbReference type="ARBA" id="ARBA00023766"/>
    </source>
</evidence>
<keyword evidence="7" id="KW-0378">Hydrolase</keyword>
<evidence type="ECO:0000256" key="3">
    <source>
        <dbReference type="ARBA" id="ARBA00022528"/>
    </source>
</evidence>
<dbReference type="InterPro" id="IPR006703">
    <property type="entry name" value="G_AIG1"/>
</dbReference>
<dbReference type="CDD" id="cd21865">
    <property type="entry name" value="DEUBAD_NFRKB"/>
    <property type="match status" value="1"/>
</dbReference>
<keyword evidence="13" id="KW-0539">Nucleus</keyword>
<keyword evidence="9" id="KW-0653">Protein transport</keyword>
<dbReference type="CDD" id="cd01853">
    <property type="entry name" value="Toc34_like"/>
    <property type="match status" value="1"/>
</dbReference>
<feature type="domain" description="DEUBAD" evidence="18">
    <location>
        <begin position="39"/>
        <end position="152"/>
    </location>
</feature>
<evidence type="ECO:0000256" key="8">
    <source>
        <dbReference type="ARBA" id="ARBA00022805"/>
    </source>
</evidence>
<dbReference type="GO" id="GO:0031011">
    <property type="term" value="C:Ino80 complex"/>
    <property type="evidence" value="ECO:0007669"/>
    <property type="project" value="InterPro"/>
</dbReference>
<evidence type="ECO:0000313" key="19">
    <source>
        <dbReference type="EMBL" id="CAD5311509.1"/>
    </source>
</evidence>
<dbReference type="PANTHER" id="PTHR13052">
    <property type="entry name" value="NFRKB-RELATED"/>
    <property type="match status" value="1"/>
</dbReference>
<evidence type="ECO:0000256" key="15">
    <source>
        <dbReference type="ARBA" id="ARBA00060807"/>
    </source>
</evidence>
<organism evidence="19 20">
    <name type="scientific">Arabidopsis thaliana</name>
    <name type="common">Mouse-ear cress</name>
    <dbReference type="NCBI Taxonomy" id="3702"/>
    <lineage>
        <taxon>Eukaryota</taxon>
        <taxon>Viridiplantae</taxon>
        <taxon>Streptophyta</taxon>
        <taxon>Embryophyta</taxon>
        <taxon>Tracheophyta</taxon>
        <taxon>Spermatophyta</taxon>
        <taxon>Magnoliopsida</taxon>
        <taxon>eudicotyledons</taxon>
        <taxon>Gunneridae</taxon>
        <taxon>Pentapetalae</taxon>
        <taxon>rosids</taxon>
        <taxon>malvids</taxon>
        <taxon>Brassicales</taxon>
        <taxon>Brassicaceae</taxon>
        <taxon>Camelineae</taxon>
        <taxon>Arabidopsis</taxon>
    </lineage>
</organism>
<dbReference type="SUPFAM" id="SSF52540">
    <property type="entry name" value="P-loop containing nucleoside triphosphate hydrolases"/>
    <property type="match status" value="1"/>
</dbReference>
<dbReference type="AlphaFoldDB" id="A0A7G2DRV2"/>
<evidence type="ECO:0000259" key="18">
    <source>
        <dbReference type="PROSITE" id="PS51916"/>
    </source>
</evidence>
<dbReference type="InterPro" id="IPR024867">
    <property type="entry name" value="NFRKB"/>
</dbReference>
<keyword evidence="3" id="KW-0150">Chloroplast</keyword>
<evidence type="ECO:0000256" key="6">
    <source>
        <dbReference type="ARBA" id="ARBA00022741"/>
    </source>
</evidence>
<accession>A0A7G2DRV2</accession>
<dbReference type="FunFam" id="3.40.50.300:FF:001070">
    <property type="entry name" value="Translocase of chloroplast"/>
    <property type="match status" value="1"/>
</dbReference>
<keyword evidence="10" id="KW-1133">Transmembrane helix</keyword>
<feature type="region of interest" description="Disordered" evidence="16">
    <location>
        <begin position="379"/>
        <end position="401"/>
    </location>
</feature>
<dbReference type="GO" id="GO:0009707">
    <property type="term" value="C:chloroplast outer membrane"/>
    <property type="evidence" value="ECO:0007669"/>
    <property type="project" value="UniProtKB-SubCell"/>
</dbReference>
<keyword evidence="12" id="KW-0472">Membrane</keyword>
<proteinExistence type="inferred from homology"/>
<dbReference type="GO" id="GO:0006886">
    <property type="term" value="P:intracellular protein transport"/>
    <property type="evidence" value="ECO:0007669"/>
    <property type="project" value="InterPro"/>
</dbReference>
<dbReference type="Proteomes" id="UP000516314">
    <property type="component" value="Chromosome 1"/>
</dbReference>
<evidence type="ECO:0000256" key="1">
    <source>
        <dbReference type="ARBA" id="ARBA00004123"/>
    </source>
</evidence>
<keyword evidence="8" id="KW-1002">Plastid outer membrane</keyword>
<evidence type="ECO:0000256" key="5">
    <source>
        <dbReference type="ARBA" id="ARBA00022692"/>
    </source>
</evidence>
<dbReference type="Pfam" id="PF04548">
    <property type="entry name" value="AIG1"/>
    <property type="match status" value="1"/>
</dbReference>
<dbReference type="EMBL" id="LR881466">
    <property type="protein sequence ID" value="CAD5311509.1"/>
    <property type="molecule type" value="Genomic_DNA"/>
</dbReference>
<evidence type="ECO:0000313" key="20">
    <source>
        <dbReference type="Proteomes" id="UP000516314"/>
    </source>
</evidence>
<dbReference type="InterPro" id="IPR005688">
    <property type="entry name" value="Toc34"/>
</dbReference>
<dbReference type="GO" id="GO:0042802">
    <property type="term" value="F:identical protein binding"/>
    <property type="evidence" value="ECO:0007669"/>
    <property type="project" value="UniProtKB-ARBA"/>
</dbReference>
<evidence type="ECO:0000256" key="4">
    <source>
        <dbReference type="ARBA" id="ARBA00022640"/>
    </source>
</evidence>
<evidence type="ECO:0000256" key="16">
    <source>
        <dbReference type="SAM" id="MobiDB-lite"/>
    </source>
</evidence>
<comment type="subcellular location">
    <subcellularLocation>
        <location evidence="1">Nucleus</location>
    </subcellularLocation>
    <subcellularLocation>
        <location evidence="14">Plastid</location>
        <location evidence="14">Chloroplast outer membrane</location>
        <topology evidence="14">Single-pass membrane protein</topology>
    </subcellularLocation>
</comment>
<evidence type="ECO:0000256" key="12">
    <source>
        <dbReference type="ARBA" id="ARBA00023136"/>
    </source>
</evidence>
<dbReference type="PROSITE" id="PS51916">
    <property type="entry name" value="DEUBAD"/>
    <property type="match status" value="1"/>
</dbReference>
<keyword evidence="2" id="KW-0813">Transport</keyword>
<keyword evidence="5" id="KW-0812">Transmembrane</keyword>
<name>A0A7G2DRV2_ARATH</name>
<evidence type="ECO:0000256" key="10">
    <source>
        <dbReference type="ARBA" id="ARBA00022989"/>
    </source>
</evidence>
<dbReference type="InterPro" id="IPR044867">
    <property type="entry name" value="DEUBAD_dom"/>
</dbReference>
<evidence type="ECO:0000259" key="17">
    <source>
        <dbReference type="PROSITE" id="PS51720"/>
    </source>
</evidence>
<keyword evidence="11" id="KW-0342">GTP-binding</keyword>
<dbReference type="GO" id="GO:0005525">
    <property type="term" value="F:GTP binding"/>
    <property type="evidence" value="ECO:0007669"/>
    <property type="project" value="UniProtKB-KW"/>
</dbReference>
<dbReference type="Gene3D" id="3.40.50.300">
    <property type="entry name" value="P-loop containing nucleotide triphosphate hydrolases"/>
    <property type="match status" value="1"/>
</dbReference>
<keyword evidence="6" id="KW-0547">Nucleotide-binding</keyword>
<evidence type="ECO:0000256" key="11">
    <source>
        <dbReference type="ARBA" id="ARBA00023134"/>
    </source>
</evidence>
<evidence type="ECO:0000256" key="9">
    <source>
        <dbReference type="ARBA" id="ARBA00022927"/>
    </source>
</evidence>
<evidence type="ECO:0000256" key="7">
    <source>
        <dbReference type="ARBA" id="ARBA00022801"/>
    </source>
</evidence>
<gene>
    <name evidence="19" type="ORF">AT9943_LOCUS117</name>
</gene>
<keyword evidence="4" id="KW-0934">Plastid</keyword>
<dbReference type="InterPro" id="IPR027417">
    <property type="entry name" value="P-loop_NTPase"/>
</dbReference>
<feature type="domain" description="AIG1-type G" evidence="17">
    <location>
        <begin position="513"/>
        <end position="737"/>
    </location>
</feature>
<dbReference type="PANTHER" id="PTHR13052:SF3">
    <property type="entry name" value="NUCLEAR FACTOR RELATED TO KAPPA-B-BINDING PROTEIN"/>
    <property type="match status" value="1"/>
</dbReference>
<dbReference type="GO" id="GO:0015450">
    <property type="term" value="F:protein-transporting ATPase activity"/>
    <property type="evidence" value="ECO:0007669"/>
    <property type="project" value="InterPro"/>
</dbReference>
<feature type="compositionally biased region" description="Basic and acidic residues" evidence="16">
    <location>
        <begin position="381"/>
        <end position="394"/>
    </location>
</feature>
<evidence type="ECO:0000256" key="13">
    <source>
        <dbReference type="ARBA" id="ARBA00023242"/>
    </source>
</evidence>
<dbReference type="GO" id="GO:0003924">
    <property type="term" value="F:GTPase activity"/>
    <property type="evidence" value="ECO:0007669"/>
    <property type="project" value="UniProtKB-ARBA"/>
</dbReference>
<dbReference type="PROSITE" id="PS51720">
    <property type="entry name" value="G_AIG1"/>
    <property type="match status" value="1"/>
</dbReference>
<reference evidence="19 20" key="1">
    <citation type="submission" date="2020-09" db="EMBL/GenBank/DDBJ databases">
        <authorList>
            <person name="Ashkenazy H."/>
        </authorList>
    </citation>
    <scope>NUCLEOTIDE SEQUENCE [LARGE SCALE GENOMIC DNA]</scope>
    <source>
        <strain evidence="20">cv. Cdm-0</strain>
    </source>
</reference>
<comment type="similarity">
    <text evidence="15">Belongs to the TRAFAC class TrmE-Era-EngA-EngB-Septin-like GTPase superfamily. AIG1/Toc34/Toc159-like paraseptin GTPase family. TOC34 subfamily.</text>
</comment>
<dbReference type="GO" id="GO:0045036">
    <property type="term" value="P:protein targeting to chloroplast"/>
    <property type="evidence" value="ECO:0007669"/>
    <property type="project" value="UniProtKB-ARBA"/>
</dbReference>
<protein>
    <submittedName>
        <fullName evidence="19">(thale cress) hypothetical protein</fullName>
    </submittedName>
</protein>
<dbReference type="NCBIfam" id="TIGR00991">
    <property type="entry name" value="3a0901s02IAP34"/>
    <property type="match status" value="1"/>
</dbReference>
<sequence>MNKNQTVGLDSEDDDSDDYDIAQVNCELALVEGQLCNIPYELYDLPDLTGILSVETWNSLLTEEERFFLSCFLPDMDPQTFSLTMQELLDGANLYFGNPEDKFYNNLLGGLFTPKVACFKEGVMFVKRRKYYYSLKFYHEKLIRTFTEMQRVWVQYGNKLGNYSRLLIWSGRTQTGNLKLLDLNRVPSKEMDSATCRFKTPNVVKPVERNRSKSLTFPRSGSSKNSLKIKITKEGVFRYQGSSLVSAGHHHQTLPKGVLKLVPKSSSAILRKPYVAPGNNLRQIHETGSKSTRFAASPYLGTTFEKPPYGTLGCSIPDPFLTYLETTQRSIQGTEPVFHDPTHTVPSALRVSNYSITEQNIPLKQEEYVRYHLKSPGFKPRTVDRGSETTESKRISSSNNFQREAKALRKPLGVLSEDNHAREANSDHLFSLTYKRRKVTFFSFSLRNTSRELLPKTSNAPHTTGLGVMGSLVREWVGFQQFPAATQEKLIEFFGKLKQKVCFVVVVPVSLDMNSMTVLVLGKGGVGKSSTVNSLIGEQVVRVSPFQAEGLRPVMVSRTMGGFTINIIDTPGLVEAGYVNHQALELIKGFLVNRTIDVLLYVDRLDVYRVDELDKQVVIAITQTFGKEIWCKTLLVLTHAQFSPPDELSYETFSSKRSDSLLKTIRAGSKMRKQEFEDSAIAVVYAENSGRCSKNDKDEKALPNGEAWIPNLVKAITDVATNQRKAIHVDKKMVDGSYSDDKGKKLIPLIIGAQYLIVKMIQGAIRNDIKTSGKPL</sequence>
<evidence type="ECO:0000256" key="2">
    <source>
        <dbReference type="ARBA" id="ARBA00022448"/>
    </source>
</evidence>